<reference evidence="2" key="1">
    <citation type="journal article" date="2020" name="mSystems">
        <title>Genome- and Community-Level Interaction Insights into Carbon Utilization and Element Cycling Functions of Hydrothermarchaeota in Hydrothermal Sediment.</title>
        <authorList>
            <person name="Zhou Z."/>
            <person name="Liu Y."/>
            <person name="Xu W."/>
            <person name="Pan J."/>
            <person name="Luo Z.H."/>
            <person name="Li M."/>
        </authorList>
    </citation>
    <scope>NUCLEOTIDE SEQUENCE [LARGE SCALE GENOMIC DNA]</scope>
    <source>
        <strain evidence="2">SpSt-783</strain>
    </source>
</reference>
<protein>
    <submittedName>
        <fullName evidence="2">CinA family protein</fullName>
    </submittedName>
</protein>
<dbReference type="SUPFAM" id="SSF142433">
    <property type="entry name" value="CinA-like"/>
    <property type="match status" value="1"/>
</dbReference>
<comment type="caution">
    <text evidence="2">The sequence shown here is derived from an EMBL/GenBank/DDBJ whole genome shotgun (WGS) entry which is preliminary data.</text>
</comment>
<dbReference type="Pfam" id="PF02464">
    <property type="entry name" value="CinA"/>
    <property type="match status" value="1"/>
</dbReference>
<evidence type="ECO:0000259" key="1">
    <source>
        <dbReference type="Pfam" id="PF02464"/>
    </source>
</evidence>
<dbReference type="Gene3D" id="3.90.950.20">
    <property type="entry name" value="CinA-like"/>
    <property type="match status" value="1"/>
</dbReference>
<sequence>MNCLAKKLGRLLLKKNLSLSICESCTGGMLGSIITEIPKCSKYFKGGVIAYSNEIKNKIIGVKMKTLKNFGAVSSQTAKEMARNVKKITNSDIGISITGIAGPGGGTKTKPVGLVYIGVATGKKVRVEKNIFSGNRQQIRKKACANALRLTNQILEGEK</sequence>
<dbReference type="InterPro" id="IPR008136">
    <property type="entry name" value="CinA_C"/>
</dbReference>
<dbReference type="AlphaFoldDB" id="A0A7C6AFP3"/>
<dbReference type="NCBIfam" id="TIGR00199">
    <property type="entry name" value="PncC_domain"/>
    <property type="match status" value="1"/>
</dbReference>
<evidence type="ECO:0000313" key="2">
    <source>
        <dbReference type="EMBL" id="HHS62891.1"/>
    </source>
</evidence>
<gene>
    <name evidence="2" type="ORF">ENV70_04665</name>
</gene>
<organism evidence="2">
    <name type="scientific">candidate division WOR-3 bacterium</name>
    <dbReference type="NCBI Taxonomy" id="2052148"/>
    <lineage>
        <taxon>Bacteria</taxon>
        <taxon>Bacteria division WOR-3</taxon>
    </lineage>
</organism>
<feature type="domain" description="CinA C-terminal" evidence="1">
    <location>
        <begin position="4"/>
        <end position="154"/>
    </location>
</feature>
<dbReference type="EMBL" id="DTHJ01000095">
    <property type="protein sequence ID" value="HHS62891.1"/>
    <property type="molecule type" value="Genomic_DNA"/>
</dbReference>
<accession>A0A7C6AFP3</accession>
<proteinExistence type="predicted"/>
<dbReference type="InterPro" id="IPR036653">
    <property type="entry name" value="CinA-like_C"/>
</dbReference>
<name>A0A7C6AFP3_UNCW3</name>